<keyword evidence="7" id="KW-0378">Hydrolase</keyword>
<dbReference type="HAMAP" id="MF_00687">
    <property type="entry name" value="KduI"/>
    <property type="match status" value="1"/>
</dbReference>
<dbReference type="Proteomes" id="UP001597511">
    <property type="component" value="Unassembled WGS sequence"/>
</dbReference>
<evidence type="ECO:0000256" key="5">
    <source>
        <dbReference type="ARBA" id="ARBA00023235"/>
    </source>
</evidence>
<dbReference type="NCBIfam" id="NF002091">
    <property type="entry name" value="PRK00924.1"/>
    <property type="match status" value="1"/>
</dbReference>
<name>A0ABW6AAM5_9BACT</name>
<dbReference type="EMBL" id="JBHUOZ010000003">
    <property type="protein sequence ID" value="MFD2921455.1"/>
    <property type="molecule type" value="Genomic_DNA"/>
</dbReference>
<dbReference type="GO" id="GO:0006508">
    <property type="term" value="P:proteolysis"/>
    <property type="evidence" value="ECO:0007669"/>
    <property type="project" value="UniProtKB-KW"/>
</dbReference>
<feature type="binding site" evidence="6">
    <location>
        <position position="201"/>
    </location>
    <ligand>
        <name>Zn(2+)</name>
        <dbReference type="ChEBI" id="CHEBI:29105"/>
    </ligand>
</feature>
<evidence type="ECO:0000256" key="3">
    <source>
        <dbReference type="ARBA" id="ARBA00022723"/>
    </source>
</evidence>
<dbReference type="CDD" id="cd20294">
    <property type="entry name" value="cupin_KduI_N"/>
    <property type="match status" value="1"/>
</dbReference>
<dbReference type="InterPro" id="IPR027449">
    <property type="entry name" value="KduI_N"/>
</dbReference>
<protein>
    <recommendedName>
        <fullName evidence="6">4-deoxy-L-threo-5-hexosulose-uronate ketol-isomerase</fullName>
        <ecNumber evidence="6">5.3.1.17</ecNumber>
    </recommendedName>
    <alternativeName>
        <fullName evidence="6">5-keto-4-deoxyuronate isomerase</fullName>
    </alternativeName>
    <alternativeName>
        <fullName evidence="6">DKI isomerase</fullName>
    </alternativeName>
</protein>
<keyword evidence="8" id="KW-1185">Reference proteome</keyword>
<comment type="function">
    <text evidence="6">Catalyzes the isomerization of 5-dehydro-4-deoxy-D-glucuronate to 3-deoxy-D-glycero-2,5-hexodiulosonate.</text>
</comment>
<keyword evidence="4 6" id="KW-0862">Zinc</keyword>
<dbReference type="InterPro" id="IPR007045">
    <property type="entry name" value="KduI"/>
</dbReference>
<evidence type="ECO:0000313" key="8">
    <source>
        <dbReference type="Proteomes" id="UP001597511"/>
    </source>
</evidence>
<dbReference type="PIRSF" id="PIRSF006625">
    <property type="entry name" value="KduI"/>
    <property type="match status" value="1"/>
</dbReference>
<keyword evidence="5 6" id="KW-0413">Isomerase</keyword>
<dbReference type="CDD" id="cd20491">
    <property type="entry name" value="cupin_KduI_C"/>
    <property type="match status" value="1"/>
</dbReference>
<reference evidence="8" key="1">
    <citation type="journal article" date="2019" name="Int. J. Syst. Evol. Microbiol.">
        <title>The Global Catalogue of Microorganisms (GCM) 10K type strain sequencing project: providing services to taxonomists for standard genome sequencing and annotation.</title>
        <authorList>
            <consortium name="The Broad Institute Genomics Platform"/>
            <consortium name="The Broad Institute Genome Sequencing Center for Infectious Disease"/>
            <person name="Wu L."/>
            <person name="Ma J."/>
        </authorList>
    </citation>
    <scope>NUCLEOTIDE SEQUENCE [LARGE SCALE GENOMIC DNA]</scope>
    <source>
        <strain evidence="8">KCTC 23299</strain>
    </source>
</reference>
<comment type="catalytic activity">
    <reaction evidence="1 6">
        <text>5-dehydro-4-deoxy-D-glucuronate = 3-deoxy-D-glycero-2,5-hexodiulosonate</text>
        <dbReference type="Rhea" id="RHEA:23896"/>
        <dbReference type="ChEBI" id="CHEBI:17117"/>
        <dbReference type="ChEBI" id="CHEBI:29071"/>
        <dbReference type="EC" id="5.3.1.17"/>
    </reaction>
</comment>
<dbReference type="PANTHER" id="PTHR38461">
    <property type="entry name" value="4-DEOXY-L-THREO-5-HEXOSULOSE-URONATE KETOL-ISOMERASE"/>
    <property type="match status" value="1"/>
</dbReference>
<evidence type="ECO:0000313" key="7">
    <source>
        <dbReference type="EMBL" id="MFD2921455.1"/>
    </source>
</evidence>
<dbReference type="InterPro" id="IPR021120">
    <property type="entry name" value="KduI/IolB_isomerase"/>
</dbReference>
<keyword evidence="7" id="KW-0645">Protease</keyword>
<comment type="similarity">
    <text evidence="2 6">Belongs to the KduI family.</text>
</comment>
<comment type="pathway">
    <text evidence="6">Glycan metabolism; pectin degradation; 2-dehydro-3-deoxy-D-gluconate from pectin: step 4/5.</text>
</comment>
<dbReference type="GO" id="GO:0008233">
    <property type="term" value="F:peptidase activity"/>
    <property type="evidence" value="ECO:0007669"/>
    <property type="project" value="UniProtKB-KW"/>
</dbReference>
<dbReference type="InterPro" id="IPR011051">
    <property type="entry name" value="RmlC_Cupin_sf"/>
</dbReference>
<dbReference type="Pfam" id="PF04962">
    <property type="entry name" value="KduI"/>
    <property type="match status" value="1"/>
</dbReference>
<evidence type="ECO:0000256" key="4">
    <source>
        <dbReference type="ARBA" id="ARBA00022833"/>
    </source>
</evidence>
<dbReference type="Gene3D" id="2.60.120.10">
    <property type="entry name" value="Jelly Rolls"/>
    <property type="match status" value="1"/>
</dbReference>
<keyword evidence="3 6" id="KW-0479">Metal-binding</keyword>
<comment type="cofactor">
    <cofactor evidence="6">
        <name>Zn(2+)</name>
        <dbReference type="ChEBI" id="CHEBI:29105"/>
    </cofactor>
    <text evidence="6">Binds 1 zinc ion per subunit.</text>
</comment>
<dbReference type="InterPro" id="IPR014710">
    <property type="entry name" value="RmlC-like_jellyroll"/>
</dbReference>
<feature type="binding site" evidence="6">
    <location>
        <position position="243"/>
    </location>
    <ligand>
        <name>Zn(2+)</name>
        <dbReference type="ChEBI" id="CHEBI:29105"/>
    </ligand>
</feature>
<dbReference type="GO" id="GO:0008697">
    <property type="term" value="F:4-deoxy-L-threo-5-hexosulose-uronate ketol-isomerase activity"/>
    <property type="evidence" value="ECO:0007669"/>
    <property type="project" value="UniProtKB-EC"/>
</dbReference>
<dbReference type="EC" id="5.3.1.17" evidence="6"/>
<dbReference type="SUPFAM" id="SSF51182">
    <property type="entry name" value="RmlC-like cupins"/>
    <property type="match status" value="1"/>
</dbReference>
<sequence>MKVLHQVHPEDFVNYTTQQIRDKFLLENLVAPDKIECVYTHYDRMIVGAATPVTTTLKLETYDNLKADYFLERREIGIINIAGNGTITVDGETFDLEKKDCLYIGKGKQEVIFASKDAADPAKYILFSCPAHMEYPTRLMKPSEALPAELGSLENNNHRVINKYIHLDGIRSCQLVLGVTSFKAGSIWNTMPPHLHDRRMESYFYFDLPENQRIIHFMGQPHETRHIFLNNEQAILSPSWSIHSGTATANYSFIWAMAGENLVFTDMDPVPTTELQ</sequence>
<comment type="caution">
    <text evidence="7">The sequence shown here is derived from an EMBL/GenBank/DDBJ whole genome shotgun (WGS) entry which is preliminary data.</text>
</comment>
<evidence type="ECO:0000256" key="1">
    <source>
        <dbReference type="ARBA" id="ARBA00000552"/>
    </source>
</evidence>
<dbReference type="PANTHER" id="PTHR38461:SF1">
    <property type="entry name" value="4-DEOXY-L-THREO-5-HEXOSULOSE-URONATE KETOL-ISOMERASE"/>
    <property type="match status" value="1"/>
</dbReference>
<organism evidence="7 8">
    <name type="scientific">Terrimonas rubra</name>
    <dbReference type="NCBI Taxonomy" id="1035890"/>
    <lineage>
        <taxon>Bacteria</taxon>
        <taxon>Pseudomonadati</taxon>
        <taxon>Bacteroidota</taxon>
        <taxon>Chitinophagia</taxon>
        <taxon>Chitinophagales</taxon>
        <taxon>Chitinophagaceae</taxon>
        <taxon>Terrimonas</taxon>
    </lineage>
</organism>
<accession>A0ABW6AAM5</accession>
<dbReference type="Gene3D" id="2.60.120.520">
    <property type="entry name" value="pectin degrading enzyme 5-keto 4- deoxyuronate isomerase, domain 1"/>
    <property type="match status" value="1"/>
</dbReference>
<feature type="binding site" evidence="6">
    <location>
        <position position="196"/>
    </location>
    <ligand>
        <name>Zn(2+)</name>
        <dbReference type="ChEBI" id="CHEBI:29105"/>
    </ligand>
</feature>
<dbReference type="RefSeq" id="WP_386101788.1">
    <property type="nucleotide sequence ID" value="NZ_JBHUOZ010000003.1"/>
</dbReference>
<gene>
    <name evidence="6 7" type="primary">kduI</name>
    <name evidence="7" type="ORF">ACFS6H_17135</name>
</gene>
<feature type="binding site" evidence="6">
    <location>
        <position position="194"/>
    </location>
    <ligand>
        <name>Zn(2+)</name>
        <dbReference type="ChEBI" id="CHEBI:29105"/>
    </ligand>
</feature>
<proteinExistence type="inferred from homology"/>
<evidence type="ECO:0000256" key="2">
    <source>
        <dbReference type="ARBA" id="ARBA00008086"/>
    </source>
</evidence>
<evidence type="ECO:0000256" key="6">
    <source>
        <dbReference type="HAMAP-Rule" id="MF_00687"/>
    </source>
</evidence>